<feature type="compositionally biased region" description="Polar residues" evidence="1">
    <location>
        <begin position="108"/>
        <end position="149"/>
    </location>
</feature>
<accession>A0ABR2RB16</accession>
<name>A0ABR2RB16_9ROSI</name>
<reference evidence="2 3" key="1">
    <citation type="journal article" date="2024" name="G3 (Bethesda)">
        <title>Genome assembly of Hibiscus sabdariffa L. provides insights into metabolisms of medicinal natural products.</title>
        <authorList>
            <person name="Kim T."/>
        </authorList>
    </citation>
    <scope>NUCLEOTIDE SEQUENCE [LARGE SCALE GENOMIC DNA]</scope>
    <source>
        <strain evidence="2">TK-2024</strain>
        <tissue evidence="2">Old leaves</tissue>
    </source>
</reference>
<evidence type="ECO:0000313" key="3">
    <source>
        <dbReference type="Proteomes" id="UP001396334"/>
    </source>
</evidence>
<protein>
    <submittedName>
        <fullName evidence="2">Uncharacterized protein</fullName>
    </submittedName>
</protein>
<sequence>MEYNSSSVAYFDYVDCAHFSTFEVCRTVERIVNILLRNRHIHVYLEEMQNIIEQFNKYDDREDAIEVEDEVEGEVEVEVEDEVDEEIEQQPERHPSSSQDQQPRRHPSSSQEQQPGRHPSSSQDQQPGRHPSSSQEQQPGRHPSSSLSPPTVVRWMCNASSSQQSTISNPPNQESQASTRE</sequence>
<gene>
    <name evidence="2" type="ORF">V6N11_036665</name>
</gene>
<dbReference type="Proteomes" id="UP001396334">
    <property type="component" value="Unassembled WGS sequence"/>
</dbReference>
<feature type="region of interest" description="Disordered" evidence="1">
    <location>
        <begin position="68"/>
        <end position="181"/>
    </location>
</feature>
<proteinExistence type="predicted"/>
<organism evidence="2 3">
    <name type="scientific">Hibiscus sabdariffa</name>
    <name type="common">roselle</name>
    <dbReference type="NCBI Taxonomy" id="183260"/>
    <lineage>
        <taxon>Eukaryota</taxon>
        <taxon>Viridiplantae</taxon>
        <taxon>Streptophyta</taxon>
        <taxon>Embryophyta</taxon>
        <taxon>Tracheophyta</taxon>
        <taxon>Spermatophyta</taxon>
        <taxon>Magnoliopsida</taxon>
        <taxon>eudicotyledons</taxon>
        <taxon>Gunneridae</taxon>
        <taxon>Pentapetalae</taxon>
        <taxon>rosids</taxon>
        <taxon>malvids</taxon>
        <taxon>Malvales</taxon>
        <taxon>Malvaceae</taxon>
        <taxon>Malvoideae</taxon>
        <taxon>Hibiscus</taxon>
    </lineage>
</organism>
<keyword evidence="3" id="KW-1185">Reference proteome</keyword>
<evidence type="ECO:0000256" key="1">
    <source>
        <dbReference type="SAM" id="MobiDB-lite"/>
    </source>
</evidence>
<dbReference type="EMBL" id="JBBPBN010000024">
    <property type="protein sequence ID" value="KAK9010151.1"/>
    <property type="molecule type" value="Genomic_DNA"/>
</dbReference>
<comment type="caution">
    <text evidence="2">The sequence shown here is derived from an EMBL/GenBank/DDBJ whole genome shotgun (WGS) entry which is preliminary data.</text>
</comment>
<evidence type="ECO:0000313" key="2">
    <source>
        <dbReference type="EMBL" id="KAK9010151.1"/>
    </source>
</evidence>
<feature type="compositionally biased region" description="Acidic residues" evidence="1">
    <location>
        <begin position="68"/>
        <end position="89"/>
    </location>
</feature>
<feature type="compositionally biased region" description="Polar residues" evidence="1">
    <location>
        <begin position="158"/>
        <end position="181"/>
    </location>
</feature>